<comment type="subunit">
    <text evidence="9">Component of ORC, a complex composed of at least 6 subunits: ORC1, ORC2, ORC3, ORC4, ORC5 and ORC6. ORC is regulated in a cell-cycle dependent manner. It is sequentially assembled at the exit from anaphase of mitosis and disassembled as cells enter S phase. Interacts with DBF4. Interacts with POLQ.</text>
</comment>
<accession>A0AAD8DKL8</accession>
<dbReference type="InterPro" id="IPR003593">
    <property type="entry name" value="AAA+_ATPase"/>
</dbReference>
<keyword evidence="6" id="KW-0067">ATP-binding</keyword>
<dbReference type="Pfam" id="PF00004">
    <property type="entry name" value="AAA"/>
    <property type="match status" value="1"/>
</dbReference>
<dbReference type="Pfam" id="PF14629">
    <property type="entry name" value="ORC4_C"/>
    <property type="match status" value="2"/>
</dbReference>
<evidence type="ECO:0000259" key="11">
    <source>
        <dbReference type="SMART" id="SM00382"/>
    </source>
</evidence>
<dbReference type="PANTHER" id="PTHR12087">
    <property type="entry name" value="ORIGIN RECOGNITION COMPLEX SUBUNIT 4"/>
    <property type="match status" value="1"/>
</dbReference>
<feature type="region of interest" description="Disordered" evidence="10">
    <location>
        <begin position="218"/>
        <end position="253"/>
    </location>
</feature>
<evidence type="ECO:0000256" key="3">
    <source>
        <dbReference type="ARBA" id="ARBA00019083"/>
    </source>
</evidence>
<sequence length="647" mass="73530">MADNTSFRGHSQERNHVYDLFKRTVAHGESHSALMIGPRGSGKTTLINSVLHQISQEVDLSNDAIIVRLNGLIHHDDKIALKSITAQMQLENAVGDRVFGTFAENLAFLLSCLQSGADRRCKSMLFILEEFDMFCHSGRTQTLLYNLFDITHSEQAPMCVLGVTNRIDVMELLEKRVKSRFSHRHLFIFPNEDESQRPSQYKYRDVLVQLLSVPVKEKTAATPRKKGRSRRNTATTEDMETDTTPSTPSLPPNLLSRVNLQALEPDFIQDWNEHVASLAQDPKVTDCLEKMCYYTVNEQIFRNVLFELVSKLSSDNPFIDVADLSAVIDKTVAPEHRVKLLQSLSILELSLVIAMKHGMEIFDGQPMNFEMVLHRYTKFANSNSSTQTVPRPVILKAFEHLQELEIMMAVRTTDCIYSTADTTASRVQKEYKLYTLAVPNEDINILLLPWSLAFEISPSPPTVVILKAFEHLQELEIMMAVRTTDCIYSTADTTASRVQKEYKLYTLAVPNEDIIPRPVILKAFEHLQELEIMMAVRTTDCIYSTADTTASRVQKEYKLYTLAVPHEDIIPRPVILKAFEHLQELEIMMAVRSTDCIYSTADTTASRVQKEYKLYTLAVPNEDISEAVKGFKALPTEINHWFNNSVI</sequence>
<gene>
    <name evidence="12" type="ORF">PYW07_011688</name>
</gene>
<keyword evidence="4" id="KW-0235">DNA replication</keyword>
<keyword evidence="5" id="KW-0547">Nucleotide-binding</keyword>
<dbReference type="Proteomes" id="UP001231518">
    <property type="component" value="Chromosome 29"/>
</dbReference>
<reference evidence="12" key="1">
    <citation type="submission" date="2023-03" db="EMBL/GenBank/DDBJ databases">
        <title>Chromosome-level genomes of two armyworms, Mythimna separata and Mythimna loreyi, provide insights into the biosynthesis and reception of sex pheromones.</title>
        <authorList>
            <person name="Zhao H."/>
        </authorList>
    </citation>
    <scope>NUCLEOTIDE SEQUENCE</scope>
    <source>
        <strain evidence="12">BeijingLab</strain>
        <tissue evidence="12">Pupa</tissue>
    </source>
</reference>
<dbReference type="InterPro" id="IPR027417">
    <property type="entry name" value="P-loop_NTPase"/>
</dbReference>
<evidence type="ECO:0000256" key="10">
    <source>
        <dbReference type="SAM" id="MobiDB-lite"/>
    </source>
</evidence>
<dbReference type="GO" id="GO:0016887">
    <property type="term" value="F:ATP hydrolysis activity"/>
    <property type="evidence" value="ECO:0007669"/>
    <property type="project" value="InterPro"/>
</dbReference>
<feature type="compositionally biased region" description="Low complexity" evidence="10">
    <location>
        <begin position="242"/>
        <end position="253"/>
    </location>
</feature>
<keyword evidence="7" id="KW-0238">DNA-binding</keyword>
<dbReference type="Gene3D" id="3.40.50.300">
    <property type="entry name" value="P-loop containing nucleotide triphosphate hydrolases"/>
    <property type="match status" value="1"/>
</dbReference>
<evidence type="ECO:0000256" key="5">
    <source>
        <dbReference type="ARBA" id="ARBA00022741"/>
    </source>
</evidence>
<evidence type="ECO:0000313" key="13">
    <source>
        <dbReference type="Proteomes" id="UP001231518"/>
    </source>
</evidence>
<dbReference type="InterPro" id="IPR003959">
    <property type="entry name" value="ATPase_AAA_core"/>
</dbReference>
<evidence type="ECO:0000256" key="6">
    <source>
        <dbReference type="ARBA" id="ARBA00022840"/>
    </source>
</evidence>
<dbReference type="GO" id="GO:0005737">
    <property type="term" value="C:cytoplasm"/>
    <property type="evidence" value="ECO:0007669"/>
    <property type="project" value="UniProtKB-ARBA"/>
</dbReference>
<protein>
    <recommendedName>
        <fullName evidence="3">Origin recognition complex subunit 4</fullName>
    </recommendedName>
</protein>
<comment type="caution">
    <text evidence="12">The sequence shown here is derived from an EMBL/GenBank/DDBJ whole genome shotgun (WGS) entry which is preliminary data.</text>
</comment>
<evidence type="ECO:0000313" key="12">
    <source>
        <dbReference type="EMBL" id="KAJ8704500.1"/>
    </source>
</evidence>
<keyword evidence="13" id="KW-1185">Reference proteome</keyword>
<dbReference type="InterPro" id="IPR016527">
    <property type="entry name" value="ORC4"/>
</dbReference>
<dbReference type="EMBL" id="JARGEI010000031">
    <property type="protein sequence ID" value="KAJ8704500.1"/>
    <property type="molecule type" value="Genomic_DNA"/>
</dbReference>
<evidence type="ECO:0000256" key="2">
    <source>
        <dbReference type="ARBA" id="ARBA00005334"/>
    </source>
</evidence>
<dbReference type="PANTHER" id="PTHR12087:SF0">
    <property type="entry name" value="ORIGIN RECOGNITION COMPLEX SUBUNIT 4"/>
    <property type="match status" value="1"/>
</dbReference>
<comment type="subcellular location">
    <subcellularLocation>
        <location evidence="1">Nucleus</location>
    </subcellularLocation>
</comment>
<evidence type="ECO:0000256" key="7">
    <source>
        <dbReference type="ARBA" id="ARBA00023125"/>
    </source>
</evidence>
<dbReference type="GO" id="GO:0005524">
    <property type="term" value="F:ATP binding"/>
    <property type="evidence" value="ECO:0007669"/>
    <property type="project" value="UniProtKB-KW"/>
</dbReference>
<evidence type="ECO:0000256" key="8">
    <source>
        <dbReference type="ARBA" id="ARBA00023242"/>
    </source>
</evidence>
<proteinExistence type="inferred from homology"/>
<dbReference type="GO" id="GO:0006270">
    <property type="term" value="P:DNA replication initiation"/>
    <property type="evidence" value="ECO:0007669"/>
    <property type="project" value="TreeGrafter"/>
</dbReference>
<evidence type="ECO:0000256" key="4">
    <source>
        <dbReference type="ARBA" id="ARBA00022705"/>
    </source>
</evidence>
<evidence type="ECO:0000256" key="9">
    <source>
        <dbReference type="ARBA" id="ARBA00046777"/>
    </source>
</evidence>
<comment type="similarity">
    <text evidence="2">Belongs to the ORC4 family.</text>
</comment>
<dbReference type="FunFam" id="3.40.50.300:FF:000649">
    <property type="entry name" value="Origin recognition complex subunit 4"/>
    <property type="match status" value="1"/>
</dbReference>
<dbReference type="GO" id="GO:0005664">
    <property type="term" value="C:nuclear origin of replication recognition complex"/>
    <property type="evidence" value="ECO:0007669"/>
    <property type="project" value="TreeGrafter"/>
</dbReference>
<dbReference type="SUPFAM" id="SSF52540">
    <property type="entry name" value="P-loop containing nucleoside triphosphate hydrolases"/>
    <property type="match status" value="1"/>
</dbReference>
<dbReference type="SMART" id="SM00382">
    <property type="entry name" value="AAA"/>
    <property type="match status" value="1"/>
</dbReference>
<dbReference type="CDD" id="cd00009">
    <property type="entry name" value="AAA"/>
    <property type="match status" value="1"/>
</dbReference>
<evidence type="ECO:0000256" key="1">
    <source>
        <dbReference type="ARBA" id="ARBA00004123"/>
    </source>
</evidence>
<dbReference type="GO" id="GO:0003688">
    <property type="term" value="F:DNA replication origin binding"/>
    <property type="evidence" value="ECO:0007669"/>
    <property type="project" value="TreeGrafter"/>
</dbReference>
<keyword evidence="8" id="KW-0539">Nucleus</keyword>
<feature type="domain" description="AAA+ ATPase" evidence="11">
    <location>
        <begin position="29"/>
        <end position="191"/>
    </location>
</feature>
<dbReference type="InterPro" id="IPR032705">
    <property type="entry name" value="ORC4_C"/>
</dbReference>
<organism evidence="12 13">
    <name type="scientific">Mythimna separata</name>
    <name type="common">Oriental armyworm</name>
    <name type="synonym">Pseudaletia separata</name>
    <dbReference type="NCBI Taxonomy" id="271217"/>
    <lineage>
        <taxon>Eukaryota</taxon>
        <taxon>Metazoa</taxon>
        <taxon>Ecdysozoa</taxon>
        <taxon>Arthropoda</taxon>
        <taxon>Hexapoda</taxon>
        <taxon>Insecta</taxon>
        <taxon>Pterygota</taxon>
        <taxon>Neoptera</taxon>
        <taxon>Endopterygota</taxon>
        <taxon>Lepidoptera</taxon>
        <taxon>Glossata</taxon>
        <taxon>Ditrysia</taxon>
        <taxon>Noctuoidea</taxon>
        <taxon>Noctuidae</taxon>
        <taxon>Noctuinae</taxon>
        <taxon>Hadenini</taxon>
        <taxon>Mythimna</taxon>
    </lineage>
</organism>
<name>A0AAD8DKL8_MYTSE</name>
<dbReference type="AlphaFoldDB" id="A0AAD8DKL8"/>